<dbReference type="EMBL" id="WBZB01000013">
    <property type="protein sequence ID" value="KAB3531459.1"/>
    <property type="molecule type" value="Genomic_DNA"/>
</dbReference>
<dbReference type="RefSeq" id="WP_151865187.1">
    <property type="nucleotide sequence ID" value="NZ_WBZB01000013.1"/>
</dbReference>
<accession>A0A833MEL2</accession>
<evidence type="ECO:0000313" key="2">
    <source>
        <dbReference type="Proteomes" id="UP000465601"/>
    </source>
</evidence>
<comment type="caution">
    <text evidence="1">The sequence shown here is derived from an EMBL/GenBank/DDBJ whole genome shotgun (WGS) entry which is preliminary data.</text>
</comment>
<sequence length="87" mass="10118">MKIEGIESIENGHNQLEVFLKVTPEERIASRWELVNPMVQATYSTSGQKQLEAVQLLDEGMAVHGYEFTKEEEKMIKEYINKEFNKI</sequence>
<reference evidence="1 2" key="1">
    <citation type="submission" date="2019-10" db="EMBL/GenBank/DDBJ databases">
        <title>Alkaliphilus serpentinus sp. nov. and Alkaliphilus pronyensis sp. nov., two novel anaerobic alkaliphilic species isolated from the serpentinized-hosted hydrothermal field of the Prony Bay (New Caledonia).</title>
        <authorList>
            <person name="Postec A."/>
        </authorList>
    </citation>
    <scope>NUCLEOTIDE SEQUENCE [LARGE SCALE GENOMIC DNA]</scope>
    <source>
        <strain evidence="1 2">LacT</strain>
    </source>
</reference>
<proteinExistence type="predicted"/>
<protein>
    <submittedName>
        <fullName evidence="1">Uncharacterized protein</fullName>
    </submittedName>
</protein>
<dbReference type="AlphaFoldDB" id="A0A833MEL2"/>
<organism evidence="1 2">
    <name type="scientific">Alkaliphilus serpentinus</name>
    <dbReference type="NCBI Taxonomy" id="1482731"/>
    <lineage>
        <taxon>Bacteria</taxon>
        <taxon>Bacillati</taxon>
        <taxon>Bacillota</taxon>
        <taxon>Clostridia</taxon>
        <taxon>Peptostreptococcales</taxon>
        <taxon>Natronincolaceae</taxon>
        <taxon>Alkaliphilus</taxon>
    </lineage>
</organism>
<gene>
    <name evidence="1" type="ORF">F8153_04580</name>
</gene>
<name>A0A833MEL2_9FIRM</name>
<evidence type="ECO:0000313" key="1">
    <source>
        <dbReference type="EMBL" id="KAB3531459.1"/>
    </source>
</evidence>
<keyword evidence="2" id="KW-1185">Reference proteome</keyword>
<dbReference type="OrthoDB" id="1954767at2"/>
<dbReference type="Proteomes" id="UP000465601">
    <property type="component" value="Unassembled WGS sequence"/>
</dbReference>